<dbReference type="AlphaFoldDB" id="A0A652YMA3"/>
<keyword evidence="1" id="KW-0812">Transmembrane</keyword>
<proteinExistence type="predicted"/>
<evidence type="ECO:0000313" key="2">
    <source>
        <dbReference type="EMBL" id="TYQ02978.1"/>
    </source>
</evidence>
<sequence length="87" mass="9333">MILTLAAGLASTAFAPLAAPGRSIRLAYNLLGLSMVLALVTIPGHVWGLRGRWPDPIRLPHAHLSDHRIGRYCRSSESLGSVGFFSP</sequence>
<dbReference type="EMBL" id="VNIQ01000005">
    <property type="protein sequence ID" value="TYQ02978.1"/>
    <property type="molecule type" value="Genomic_DNA"/>
</dbReference>
<organism evidence="2">
    <name type="scientific">Nocardia globerula</name>
    <dbReference type="NCBI Taxonomy" id="1818"/>
    <lineage>
        <taxon>Bacteria</taxon>
        <taxon>Bacillati</taxon>
        <taxon>Actinomycetota</taxon>
        <taxon>Actinomycetes</taxon>
        <taxon>Mycobacteriales</taxon>
        <taxon>Nocardiaceae</taxon>
        <taxon>Nocardia</taxon>
    </lineage>
</organism>
<name>A0A652YMA3_NOCGL</name>
<protein>
    <submittedName>
        <fullName evidence="2">Uncharacterized protein</fullName>
    </submittedName>
</protein>
<comment type="caution">
    <text evidence="2">The sequence shown here is derived from an EMBL/GenBank/DDBJ whole genome shotgun (WGS) entry which is preliminary data.</text>
</comment>
<feature type="transmembrane region" description="Helical" evidence="1">
    <location>
        <begin position="28"/>
        <end position="49"/>
    </location>
</feature>
<keyword evidence="1" id="KW-0472">Membrane</keyword>
<accession>A0A652YMA3</accession>
<gene>
    <name evidence="2" type="ORF">FNL38_105127</name>
</gene>
<reference evidence="2" key="1">
    <citation type="submission" date="2019-07" db="EMBL/GenBank/DDBJ databases">
        <title>Genomic Encyclopedia of Type Strains, Phase IV (KMG-IV): sequencing the most valuable type-strain genomes for metagenomic binning, comparative biology and taxonomic classification.</title>
        <authorList>
            <person name="Goeker M."/>
        </authorList>
    </citation>
    <scope>NUCLEOTIDE SEQUENCE</scope>
    <source>
        <strain evidence="2">DSM 44596</strain>
    </source>
</reference>
<evidence type="ECO:0000256" key="1">
    <source>
        <dbReference type="SAM" id="Phobius"/>
    </source>
</evidence>
<keyword evidence="1" id="KW-1133">Transmembrane helix</keyword>